<gene>
    <name evidence="3" type="ORF">PVAP13_9NG293000</name>
</gene>
<feature type="domain" description="Endonuclease/exonuclease/phosphatase" evidence="2">
    <location>
        <begin position="97"/>
        <end position="219"/>
    </location>
</feature>
<feature type="region of interest" description="Disordered" evidence="1">
    <location>
        <begin position="1"/>
        <end position="36"/>
    </location>
</feature>
<name>A0A8T0MJ12_PANVG</name>
<evidence type="ECO:0000313" key="3">
    <source>
        <dbReference type="EMBL" id="KAG2537381.1"/>
    </source>
</evidence>
<dbReference type="InterPro" id="IPR027124">
    <property type="entry name" value="Swc5/CFDP1/2"/>
</dbReference>
<dbReference type="InterPro" id="IPR005135">
    <property type="entry name" value="Endo/exonuclease/phosphatase"/>
</dbReference>
<protein>
    <recommendedName>
        <fullName evidence="2">Endonuclease/exonuclease/phosphatase domain-containing protein</fullName>
    </recommendedName>
</protein>
<sequence>MYMKPIRNSLGRNPLSDAPHRNPGVVISGQGPGRHPTNGASYRDLGMMISEQGSGRHLSGALHLRPGVVINEQGSSHFPRRVRRVRKLAEPTRIRIGSWNVGSLMGKLRELADVAIRRRVNILCVQETKWKGQKAKEVEGTGFKLWYTGATSGRNGVGILIDRSLKDGVVDVRRRGDRIILVRIVVGDSAVNVISAYAPQVGLSESTKKQFWEDLDSLVSTVPVSEKLLIGDLNGHVGATNVGFERVHGGFGYGSRSQEGEDVLNFALAYNLLIANIFFRKRESHLVTFRNGQHSS</sequence>
<evidence type="ECO:0000313" key="4">
    <source>
        <dbReference type="Proteomes" id="UP000823388"/>
    </source>
</evidence>
<accession>A0A8T0MJ12</accession>
<dbReference type="Proteomes" id="UP000823388">
    <property type="component" value="Chromosome 9N"/>
</dbReference>
<dbReference type="Gene3D" id="3.60.10.10">
    <property type="entry name" value="Endonuclease/exonuclease/phosphatase"/>
    <property type="match status" value="1"/>
</dbReference>
<dbReference type="Pfam" id="PF03372">
    <property type="entry name" value="Exo_endo_phos"/>
    <property type="match status" value="1"/>
</dbReference>
<dbReference type="AlphaFoldDB" id="A0A8T0MJ12"/>
<evidence type="ECO:0000259" key="2">
    <source>
        <dbReference type="Pfam" id="PF03372"/>
    </source>
</evidence>
<dbReference type="PANTHER" id="PTHR23227:SF67">
    <property type="entry name" value="CRANIOFACIAL DEVELOPMENT PROTEIN 2-LIKE"/>
    <property type="match status" value="1"/>
</dbReference>
<dbReference type="GO" id="GO:0003824">
    <property type="term" value="F:catalytic activity"/>
    <property type="evidence" value="ECO:0007669"/>
    <property type="project" value="InterPro"/>
</dbReference>
<keyword evidence="4" id="KW-1185">Reference proteome</keyword>
<dbReference type="SUPFAM" id="SSF56219">
    <property type="entry name" value="DNase I-like"/>
    <property type="match status" value="1"/>
</dbReference>
<dbReference type="EMBL" id="CM029054">
    <property type="protein sequence ID" value="KAG2537381.1"/>
    <property type="molecule type" value="Genomic_DNA"/>
</dbReference>
<organism evidence="3 4">
    <name type="scientific">Panicum virgatum</name>
    <name type="common">Blackwell switchgrass</name>
    <dbReference type="NCBI Taxonomy" id="38727"/>
    <lineage>
        <taxon>Eukaryota</taxon>
        <taxon>Viridiplantae</taxon>
        <taxon>Streptophyta</taxon>
        <taxon>Embryophyta</taxon>
        <taxon>Tracheophyta</taxon>
        <taxon>Spermatophyta</taxon>
        <taxon>Magnoliopsida</taxon>
        <taxon>Liliopsida</taxon>
        <taxon>Poales</taxon>
        <taxon>Poaceae</taxon>
        <taxon>PACMAD clade</taxon>
        <taxon>Panicoideae</taxon>
        <taxon>Panicodae</taxon>
        <taxon>Paniceae</taxon>
        <taxon>Panicinae</taxon>
        <taxon>Panicum</taxon>
        <taxon>Panicum sect. Hiantes</taxon>
    </lineage>
</organism>
<proteinExistence type="predicted"/>
<dbReference type="PANTHER" id="PTHR23227">
    <property type="entry name" value="BUCENTAUR RELATED"/>
    <property type="match status" value="1"/>
</dbReference>
<reference evidence="3" key="1">
    <citation type="submission" date="2020-05" db="EMBL/GenBank/DDBJ databases">
        <title>WGS assembly of Panicum virgatum.</title>
        <authorList>
            <person name="Lovell J.T."/>
            <person name="Jenkins J."/>
            <person name="Shu S."/>
            <person name="Juenger T.E."/>
            <person name="Schmutz J."/>
        </authorList>
    </citation>
    <scope>NUCLEOTIDE SEQUENCE</scope>
    <source>
        <strain evidence="3">AP13</strain>
    </source>
</reference>
<dbReference type="InterPro" id="IPR036691">
    <property type="entry name" value="Endo/exonu/phosph_ase_sf"/>
</dbReference>
<evidence type="ECO:0000256" key="1">
    <source>
        <dbReference type="SAM" id="MobiDB-lite"/>
    </source>
</evidence>
<dbReference type="CDD" id="cd09076">
    <property type="entry name" value="L1-EN"/>
    <property type="match status" value="1"/>
</dbReference>
<comment type="caution">
    <text evidence="3">The sequence shown here is derived from an EMBL/GenBank/DDBJ whole genome shotgun (WGS) entry which is preliminary data.</text>
</comment>